<evidence type="ECO:0000259" key="3">
    <source>
        <dbReference type="PROSITE" id="PS50142"/>
    </source>
</evidence>
<evidence type="ECO:0000256" key="2">
    <source>
        <dbReference type="SAM" id="SignalP"/>
    </source>
</evidence>
<dbReference type="GO" id="GO:0004525">
    <property type="term" value="F:ribonuclease III activity"/>
    <property type="evidence" value="ECO:0000318"/>
    <property type="project" value="GO_Central"/>
</dbReference>
<dbReference type="STRING" id="4432.A0A1U8AYY5"/>
<reference evidence="5" key="1">
    <citation type="submission" date="2025-08" db="UniProtKB">
        <authorList>
            <consortium name="RefSeq"/>
        </authorList>
    </citation>
    <scope>IDENTIFICATION</scope>
</reference>
<proteinExistence type="predicted"/>
<evidence type="ECO:0000313" key="5">
    <source>
        <dbReference type="RefSeq" id="XP_010271984.1"/>
    </source>
</evidence>
<evidence type="ECO:0000256" key="1">
    <source>
        <dbReference type="ARBA" id="ARBA00022884"/>
    </source>
</evidence>
<dbReference type="PANTHER" id="PTHR11207">
    <property type="entry name" value="RIBONUCLEASE III"/>
    <property type="match status" value="1"/>
</dbReference>
<dbReference type="PROSITE" id="PS50142">
    <property type="entry name" value="RNASE_3_2"/>
    <property type="match status" value="1"/>
</dbReference>
<dbReference type="InterPro" id="IPR000999">
    <property type="entry name" value="RNase_III_dom"/>
</dbReference>
<feature type="chain" id="PRO_5010547949" evidence="2">
    <location>
        <begin position="23"/>
        <end position="189"/>
    </location>
</feature>
<organism evidence="4 5">
    <name type="scientific">Nelumbo nucifera</name>
    <name type="common">Sacred lotus</name>
    <dbReference type="NCBI Taxonomy" id="4432"/>
    <lineage>
        <taxon>Eukaryota</taxon>
        <taxon>Viridiplantae</taxon>
        <taxon>Streptophyta</taxon>
        <taxon>Embryophyta</taxon>
        <taxon>Tracheophyta</taxon>
        <taxon>Spermatophyta</taxon>
        <taxon>Magnoliopsida</taxon>
        <taxon>Proteales</taxon>
        <taxon>Nelumbonaceae</taxon>
        <taxon>Nelumbo</taxon>
    </lineage>
</organism>
<dbReference type="OrthoDB" id="1925749at2759"/>
<dbReference type="GO" id="GO:0006396">
    <property type="term" value="P:RNA processing"/>
    <property type="evidence" value="ECO:0000318"/>
    <property type="project" value="GO_Central"/>
</dbReference>
<keyword evidence="2" id="KW-0732">Signal</keyword>
<dbReference type="FunCoup" id="A0A1U8AYY5">
    <property type="interactions" value="139"/>
</dbReference>
<dbReference type="AlphaFoldDB" id="A0A1U8AYY5"/>
<dbReference type="GO" id="GO:0005634">
    <property type="term" value="C:nucleus"/>
    <property type="evidence" value="ECO:0000318"/>
    <property type="project" value="GO_Central"/>
</dbReference>
<evidence type="ECO:0000313" key="4">
    <source>
        <dbReference type="Proteomes" id="UP000189703"/>
    </source>
</evidence>
<sequence length="189" mass="20717">MNSRVTMIFIFIVFAFSSCTLPQGGAGNLEDLSRFSNALEALQKQIGYKFKNIEPLRRAVTHPSYSGENYRALAILGMNVIQTSASLRYLQRDIEMSAKELNRRVTDVSEMQSSCAADALRLGLDKVVRVSRKTDSTLPSVLCGAYRAIFGAIALDMGKADAAGSVFWDVHDAGDFHAEEHHVLGDVAL</sequence>
<feature type="signal peptide" evidence="2">
    <location>
        <begin position="1"/>
        <end position="22"/>
    </location>
</feature>
<keyword evidence="1" id="KW-0694">RNA-binding</keyword>
<dbReference type="InParanoid" id="A0A1U8AYY5"/>
<dbReference type="GO" id="GO:0010468">
    <property type="term" value="P:regulation of gene expression"/>
    <property type="evidence" value="ECO:0000318"/>
    <property type="project" value="GO_Central"/>
</dbReference>
<dbReference type="SMART" id="SM00535">
    <property type="entry name" value="RIBOc"/>
    <property type="match status" value="1"/>
</dbReference>
<dbReference type="Proteomes" id="UP000189703">
    <property type="component" value="Unplaced"/>
</dbReference>
<gene>
    <name evidence="5" type="primary">LOC104607909</name>
</gene>
<dbReference type="PANTHER" id="PTHR11207:SF0">
    <property type="entry name" value="RIBONUCLEASE 3"/>
    <property type="match status" value="1"/>
</dbReference>
<protein>
    <submittedName>
        <fullName evidence="5">Protein NUCLEAR FUSION DEFECTIVE 2</fullName>
    </submittedName>
</protein>
<dbReference type="Pfam" id="PF14622">
    <property type="entry name" value="Ribonucleas_3_3"/>
    <property type="match status" value="1"/>
</dbReference>
<dbReference type="SUPFAM" id="SSF69065">
    <property type="entry name" value="RNase III domain-like"/>
    <property type="match status" value="1"/>
</dbReference>
<dbReference type="GO" id="GO:0003725">
    <property type="term" value="F:double-stranded RNA binding"/>
    <property type="evidence" value="ECO:0000318"/>
    <property type="project" value="GO_Central"/>
</dbReference>
<dbReference type="eggNOG" id="ENOG502RXH7">
    <property type="taxonomic scope" value="Eukaryota"/>
</dbReference>
<name>A0A1U8AYY5_NELNU</name>
<dbReference type="PROSITE" id="PS51257">
    <property type="entry name" value="PROKAR_LIPOPROTEIN"/>
    <property type="match status" value="1"/>
</dbReference>
<accession>A0A1U8AYY5</accession>
<feature type="domain" description="RNase III" evidence="3">
    <location>
        <begin position="39"/>
        <end position="158"/>
    </location>
</feature>
<keyword evidence="4" id="KW-1185">Reference proteome</keyword>
<dbReference type="InterPro" id="IPR036389">
    <property type="entry name" value="RNase_III_sf"/>
</dbReference>
<dbReference type="KEGG" id="nnu:104607909"/>
<dbReference type="OMA" id="FWKVHGD"/>
<dbReference type="GeneID" id="104607909"/>
<dbReference type="RefSeq" id="XP_010271984.1">
    <property type="nucleotide sequence ID" value="XM_010273682.2"/>
</dbReference>
<dbReference type="CDD" id="cd00593">
    <property type="entry name" value="RIBOc"/>
    <property type="match status" value="1"/>
</dbReference>
<dbReference type="Gene3D" id="1.10.1520.10">
    <property type="entry name" value="Ribonuclease III domain"/>
    <property type="match status" value="1"/>
</dbReference>